<dbReference type="EMBL" id="CP009417">
    <property type="protein sequence ID" value="AJD93528.1"/>
    <property type="molecule type" value="Genomic_DNA"/>
</dbReference>
<dbReference type="OrthoDB" id="1957948at2"/>
<proteinExistence type="predicted"/>
<reference evidence="1 2" key="1">
    <citation type="submission" date="2014-08" db="EMBL/GenBank/DDBJ databases">
        <title>Complete genome of a marine bacteria Jeotgalibacillus malaysiensis.</title>
        <authorList>
            <person name="Yaakop A.S."/>
            <person name="Chan K.-G."/>
            <person name="Goh K.M."/>
        </authorList>
    </citation>
    <scope>NUCLEOTIDE SEQUENCE [LARGE SCALE GENOMIC DNA]</scope>
    <source>
        <strain evidence="1 2">D5</strain>
        <plasmid evidence="2">Plasmid</plasmid>
    </source>
</reference>
<keyword evidence="2" id="KW-1185">Reference proteome</keyword>
<geneLocation type="plasmid" evidence="2"/>
<dbReference type="Proteomes" id="UP000031449">
    <property type="component" value="Plasmid unnamed"/>
</dbReference>
<protein>
    <submittedName>
        <fullName evidence="1">Uncharacterized protein</fullName>
    </submittedName>
</protein>
<dbReference type="KEGG" id="jeo:JMA_42110"/>
<dbReference type="AlphaFoldDB" id="A0A0B5AYE0"/>
<gene>
    <name evidence="1" type="ORF">JMA_42110</name>
</gene>
<dbReference type="HOGENOM" id="CLU_1198488_0_0_9"/>
<evidence type="ECO:0000313" key="2">
    <source>
        <dbReference type="Proteomes" id="UP000031449"/>
    </source>
</evidence>
<evidence type="ECO:0000313" key="1">
    <source>
        <dbReference type="EMBL" id="AJD93528.1"/>
    </source>
</evidence>
<dbReference type="BioCyc" id="JESP1508404:G14D9-13531-MONOMER"/>
<sequence length="231" mass="26490">MKKGMLLVGKKTWGHGNAVHRVLNEVLGENRKSLMEDKIDNQVFILDGVDERLKEDSLKELVEKFTKLFPNAQVIVSVDSFEVLSEEDLNYAKTVFEVYFQVDKDNYVELEQEDVFVEGIPVRLYLLKNMKDSTQLSVHMYESTLRKALTILTTLDQDVTLKNVSDILHNTNEAGEKLVLEASRASSTKRVQDVCLWFMQDYFTGAKGSRTATKTYENNEPLRLFIEKLVG</sequence>
<organism evidence="1 2">
    <name type="scientific">Jeotgalibacillus malaysiensis</name>
    <dbReference type="NCBI Taxonomy" id="1508404"/>
    <lineage>
        <taxon>Bacteria</taxon>
        <taxon>Bacillati</taxon>
        <taxon>Bacillota</taxon>
        <taxon>Bacilli</taxon>
        <taxon>Bacillales</taxon>
        <taxon>Caryophanaceae</taxon>
        <taxon>Jeotgalibacillus</taxon>
    </lineage>
</organism>
<name>A0A0B5AYE0_9BACL</name>
<accession>A0A0B5AYE0</accession>
<keyword evidence="1" id="KW-0614">Plasmid</keyword>